<comment type="subunit">
    <text evidence="2">Homodimer.</text>
</comment>
<evidence type="ECO:0000259" key="8">
    <source>
        <dbReference type="Pfam" id="PF01179"/>
    </source>
</evidence>
<evidence type="ECO:0000256" key="2">
    <source>
        <dbReference type="ARBA" id="ARBA00011738"/>
    </source>
</evidence>
<evidence type="ECO:0000256" key="1">
    <source>
        <dbReference type="ARBA" id="ARBA00001935"/>
    </source>
</evidence>
<feature type="active site" description="Proton acceptor" evidence="3">
    <location>
        <position position="121"/>
    </location>
</feature>
<dbReference type="GO" id="GO:0048038">
    <property type="term" value="F:quinone binding"/>
    <property type="evidence" value="ECO:0007669"/>
    <property type="project" value="InterPro"/>
</dbReference>
<comment type="PTM">
    <text evidence="4 5">Topaquinone (TPQ) is generated by copper-dependent autoxidation of a specific tyrosyl residue.</text>
</comment>
<gene>
    <name evidence="9" type="ORF">G5C51_14135</name>
</gene>
<feature type="region of interest" description="Disordered" evidence="6">
    <location>
        <begin position="425"/>
        <end position="444"/>
    </location>
</feature>
<dbReference type="RefSeq" id="WP_165237069.1">
    <property type="nucleotide sequence ID" value="NZ_JAAKZV010000050.1"/>
</dbReference>
<feature type="modified residue" description="2',4',5'-topaquinone" evidence="4">
    <location>
        <position position="202"/>
    </location>
</feature>
<accession>A0A6G4TZT9</accession>
<evidence type="ECO:0000256" key="7">
    <source>
        <dbReference type="SAM" id="SignalP"/>
    </source>
</evidence>
<keyword evidence="3 5" id="KW-0801">TPQ</keyword>
<feature type="active site" description="Schiff-base intermediate with substrate; via topaquinone" evidence="3">
    <location>
        <position position="202"/>
    </location>
</feature>
<feature type="domain" description="Copper amine oxidase catalytic" evidence="8">
    <location>
        <begin position="68"/>
        <end position="421"/>
    </location>
</feature>
<name>A0A6G4TZT9_9ACTN</name>
<dbReference type="GO" id="GO:0009308">
    <property type="term" value="P:amine metabolic process"/>
    <property type="evidence" value="ECO:0007669"/>
    <property type="project" value="UniProtKB-UniRule"/>
</dbReference>
<dbReference type="InterPro" id="IPR000269">
    <property type="entry name" value="Cu_amine_oxidase"/>
</dbReference>
<dbReference type="GO" id="GO:0008131">
    <property type="term" value="F:primary methylamine oxidase activity"/>
    <property type="evidence" value="ECO:0007669"/>
    <property type="project" value="InterPro"/>
</dbReference>
<feature type="chain" id="PRO_5026028680" description="Amine oxidase" evidence="7">
    <location>
        <begin position="38"/>
        <end position="444"/>
    </location>
</feature>
<dbReference type="InterPro" id="IPR015798">
    <property type="entry name" value="Cu_amine_oxidase_C"/>
</dbReference>
<dbReference type="AlphaFoldDB" id="A0A6G4TZT9"/>
<evidence type="ECO:0000256" key="4">
    <source>
        <dbReference type="PIRSR" id="PIRSR600269-51"/>
    </source>
</evidence>
<comment type="cofactor">
    <cofactor evidence="5">
        <name>Cu cation</name>
        <dbReference type="ChEBI" id="CHEBI:23378"/>
    </cofactor>
    <text evidence="5">Contains 1 topaquinone per subunit.</text>
</comment>
<feature type="region of interest" description="Disordered" evidence="6">
    <location>
        <begin position="221"/>
        <end position="254"/>
    </location>
</feature>
<dbReference type="SUPFAM" id="SSF49998">
    <property type="entry name" value="Amine oxidase catalytic domain"/>
    <property type="match status" value="1"/>
</dbReference>
<keyword evidence="5" id="KW-0479">Metal-binding</keyword>
<dbReference type="EMBL" id="JAAKZV010000050">
    <property type="protein sequence ID" value="NGN65030.1"/>
    <property type="molecule type" value="Genomic_DNA"/>
</dbReference>
<comment type="caution">
    <text evidence="9">The sequence shown here is derived from an EMBL/GenBank/DDBJ whole genome shotgun (WGS) entry which is preliminary data.</text>
</comment>
<comment type="similarity">
    <text evidence="5">Belongs to the copper/topaquinone oxidase family.</text>
</comment>
<feature type="signal peptide" evidence="7">
    <location>
        <begin position="1"/>
        <end position="37"/>
    </location>
</feature>
<keyword evidence="10" id="KW-1185">Reference proteome</keyword>
<dbReference type="InterPro" id="IPR036460">
    <property type="entry name" value="Cu_amine_oxidase_C_sf"/>
</dbReference>
<reference evidence="9 10" key="1">
    <citation type="submission" date="2020-02" db="EMBL/GenBank/DDBJ databases">
        <title>Whole-genome analyses of novel actinobacteria.</title>
        <authorList>
            <person name="Sahin N."/>
        </authorList>
    </citation>
    <scope>NUCLEOTIDE SEQUENCE [LARGE SCALE GENOMIC DNA]</scope>
    <source>
        <strain evidence="9 10">A7024</strain>
    </source>
</reference>
<sequence>MSSTSATGRCTVFDRIRLLRPLVAAAVLLLPLLPVTAAQSTAAPAAPAAGPDCSAASKIEKKLAGGTTWRMCWHNNEYAGLVLEDVSYQPKGEPRPIKVLASGRLGQVHVPYDNGANEYNDVTEEAMGSFPEKLKPKDCPGGTIRSIPVPEGRPVPGLCVTTQARGFAYHGNSGDVMEPRARTDSAQGTDLAVYAIYSAGYYQYVVQWNFSDDGTITPKAGATGNLSPSDFDASDKTGSPLGKGSRDRATSHQHNVFWRLRFQPDGSDKQRIEQYGTQRGGRDPDTGTERLHTTRRTVATETAGNSGSYRWWRVVSGTAKNADGHPRSWELVHHNPARYTGRPYTAKDVYFTQHNKCEDYPNDNRRFTRRCAGDVSKFVTGQRLTRPVLWVNVGFHHIPRDEDQTPMPAHWQGFQIAPRDVTAMSPLTPDRLRAPQYNGEPHEH</sequence>
<dbReference type="EC" id="1.4.3.-" evidence="5"/>
<keyword evidence="5" id="KW-0186">Copper</keyword>
<evidence type="ECO:0000256" key="3">
    <source>
        <dbReference type="PIRSR" id="PIRSR600269-50"/>
    </source>
</evidence>
<feature type="compositionally biased region" description="Basic and acidic residues" evidence="6">
    <location>
        <begin position="280"/>
        <end position="291"/>
    </location>
</feature>
<organism evidence="9 10">
    <name type="scientific">Streptomyces coryli</name>
    <dbReference type="NCBI Taxonomy" id="1128680"/>
    <lineage>
        <taxon>Bacteria</taxon>
        <taxon>Bacillati</taxon>
        <taxon>Actinomycetota</taxon>
        <taxon>Actinomycetes</taxon>
        <taxon>Kitasatosporales</taxon>
        <taxon>Streptomycetaceae</taxon>
        <taxon>Streptomyces</taxon>
    </lineage>
</organism>
<evidence type="ECO:0000313" key="9">
    <source>
        <dbReference type="EMBL" id="NGN65030.1"/>
    </source>
</evidence>
<dbReference type="PANTHER" id="PTHR10638">
    <property type="entry name" value="COPPER AMINE OXIDASE"/>
    <property type="match status" value="1"/>
</dbReference>
<dbReference type="Gene3D" id="2.70.98.20">
    <property type="entry name" value="Copper amine oxidase, catalytic domain"/>
    <property type="match status" value="1"/>
</dbReference>
<comment type="cofactor">
    <cofactor evidence="1">
        <name>Cu cation</name>
        <dbReference type="ChEBI" id="CHEBI:23378"/>
    </cofactor>
</comment>
<evidence type="ECO:0000256" key="5">
    <source>
        <dbReference type="RuleBase" id="RU000672"/>
    </source>
</evidence>
<proteinExistence type="inferred from homology"/>
<evidence type="ECO:0000313" key="10">
    <source>
        <dbReference type="Proteomes" id="UP000481583"/>
    </source>
</evidence>
<dbReference type="Pfam" id="PF01179">
    <property type="entry name" value="Cu_amine_oxid"/>
    <property type="match status" value="1"/>
</dbReference>
<feature type="region of interest" description="Disordered" evidence="6">
    <location>
        <begin position="268"/>
        <end position="291"/>
    </location>
</feature>
<keyword evidence="7" id="KW-0732">Signal</keyword>
<dbReference type="PANTHER" id="PTHR10638:SF86">
    <property type="entry name" value="COPPER AMINE OXIDASE 1-RELATED"/>
    <property type="match status" value="1"/>
</dbReference>
<evidence type="ECO:0000256" key="6">
    <source>
        <dbReference type="SAM" id="MobiDB-lite"/>
    </source>
</evidence>
<dbReference type="GO" id="GO:0005507">
    <property type="term" value="F:copper ion binding"/>
    <property type="evidence" value="ECO:0007669"/>
    <property type="project" value="InterPro"/>
</dbReference>
<keyword evidence="5" id="KW-0560">Oxidoreductase</keyword>
<dbReference type="Proteomes" id="UP000481583">
    <property type="component" value="Unassembled WGS sequence"/>
</dbReference>
<protein>
    <recommendedName>
        <fullName evidence="5">Amine oxidase</fullName>
        <ecNumber evidence="5">1.4.3.-</ecNumber>
    </recommendedName>
</protein>